<gene>
    <name evidence="3" type="ORF">Arace01_00081</name>
</gene>
<accession>A0AAU6W0F1</accession>
<evidence type="ECO:0000313" key="3">
    <source>
        <dbReference type="EMBL" id="XAI69747.1"/>
    </source>
</evidence>
<feature type="domain" description="Non-contractile tail sheath TIM barrel" evidence="2">
    <location>
        <begin position="361"/>
        <end position="410"/>
    </location>
</feature>
<reference evidence="3" key="1">
    <citation type="journal article" date="2024" name="J. Gen. Virol.">
        <title>Novel phages of Pseudomonas syringae unveil numerous potential auxiliary metabolic genes.</title>
        <authorList>
            <person name="Feltin C."/>
            <person name="Garneau J.R."/>
            <person name="Morris C.E."/>
            <person name="Berard A."/>
            <person name="Torres-Barcelo C."/>
        </authorList>
    </citation>
    <scope>NUCLEOTIDE SEQUENCE</scope>
</reference>
<name>A0AAU6W0F1_9VIRU</name>
<dbReference type="Pfam" id="PF23845">
    <property type="entry name" value="TIM-barrel_NCTSP"/>
    <property type="match status" value="1"/>
</dbReference>
<evidence type="ECO:0000259" key="1">
    <source>
        <dbReference type="Pfam" id="PF23844"/>
    </source>
</evidence>
<evidence type="ECO:0000259" key="2">
    <source>
        <dbReference type="Pfam" id="PF23845"/>
    </source>
</evidence>
<organism evidence="3">
    <name type="scientific">Pseudomonas phage Arace01</name>
    <dbReference type="NCBI Taxonomy" id="3138526"/>
    <lineage>
        <taxon>Viruses</taxon>
    </lineage>
</organism>
<feature type="domain" description="Non-contractile tail sheath N-terminal" evidence="1">
    <location>
        <begin position="46"/>
        <end position="118"/>
    </location>
</feature>
<dbReference type="Pfam" id="PF23844">
    <property type="entry name" value="NCTSP_N"/>
    <property type="match status" value="1"/>
</dbReference>
<dbReference type="InterPro" id="IPR057122">
    <property type="entry name" value="TIM-barrel_NCTSP"/>
</dbReference>
<proteinExistence type="predicted"/>
<dbReference type="InterPro" id="IPR057102">
    <property type="entry name" value="NCTSP_N"/>
</dbReference>
<dbReference type="EMBL" id="PP179312">
    <property type="protein sequence ID" value="XAI69747.1"/>
    <property type="molecule type" value="Genomic_DNA"/>
</dbReference>
<protein>
    <submittedName>
        <fullName evidence="3">160 kDa protein</fullName>
    </submittedName>
</protein>
<sequence>MADKYPPFPLNQYSSRKILDETLDKSRLHLRLANTTLDLSFNKRMERFDPEMWLIDYNAIMVATIIPMAAHGFKVPAQWRSNSDFLGVRWQSADNFNHHYFKYQENRNYTGMVLAFRANPTEPNKFTVTMTANGQPMTYRLAPYALNAAGTRYECMDTEYGTKRNYPASVIRAKEVIIPEDEMQEFKGRKDYIFILDFNDMRTTNSYGGPRIPPDNISQISFDCVESSHGLGNKAFMSLMTQLPNNEIEMELGGCYTNAVLSPGDKLQAIWRWYAPGTTQQNFREDEFVVKRFSGFGTSALKVVVEGTLPGIFAGCDAFYGRYLSASSPAGASDTVKYFYDFTMTGGTQSVGKRHYPQIPNGQGMTSGFDDGYNLTPERQVKMSYDLGYRDFWTCYVGMSHYFSARTAFKHKVTGALTVESDVLDFPVLYAGQSNAAIHFVAGLSPNRGVDAFQRKLTQLFNVNYGAIFPINGAVGSTAAERMCSPNPDSDVFDPLQTSGAGGLWWWDIERDAPGPALMNCLSVLDGRIPKAIIWSQGEQDAAAIAFPSTRNPVPSYARSKLATQKIFAYFRSLWGSTLPILVQEQGYGWNVTTPSNPSVPMLPGMPTYMRAKRNSWGDIVFSWLTWKESGAGKNYKVEVYHPDFPTQIIRTLQVSGSNLVDGAITCDYPAELAGPDSFAIYGYNTVFSFLRFKVTQLENTQVTSEIYADVVELDNSFVEKTVVFGLNNLAGGYFTDLSDSGASGNTGIAGQKDKVAASTFRKALAAKLNLRDVQVMPINVSASNSALNPAPYIPRWDPSNYWWNPVTNSPGPRLMEADAIVKALGVAPDYFVESATEEATGLRNVTDSTEKAGYVEAWRTSNIAMLAWMRANWGNANLPIWMQGATSTWFSPTVPPNELTWNEATLIRNAQKNLGTNQAGFNIGSYVPNGGDYTSFRNEQGNWVNYTVATYHALATEMANSIADNNNLANQPAPIWTLLRPPTNGFAIRQVSNDILMTWTGRPESVQYRLKNLNVNSGNILNNTVFTGPRYVFTQNEQIAAYNQKAFYVIAEVSEYLSEGNLTGPLLRIDMPVAETDVSMPALSNLQVRYMGEPEEIPNGGGALKPRDIRVTWEGPNDGIPYWLKNLRADVALFEIQSSQWTQNYYTFSIADQIAQYGFGANAVNIEIAKYNGTDQTRGPILTFVGKPNEPLKKESIA</sequence>